<accession>A0ABM7F1H1</accession>
<feature type="compositionally biased region" description="Basic and acidic residues" evidence="1">
    <location>
        <begin position="67"/>
        <end position="88"/>
    </location>
</feature>
<feature type="compositionally biased region" description="Polar residues" evidence="1">
    <location>
        <begin position="94"/>
        <end position="106"/>
    </location>
</feature>
<proteinExistence type="predicted"/>
<protein>
    <submittedName>
        <fullName evidence="2">Uncharacterized protein</fullName>
    </submittedName>
</protein>
<organism evidence="2 3">
    <name type="scientific">Streptomyces graminofaciens</name>
    <dbReference type="NCBI Taxonomy" id="68212"/>
    <lineage>
        <taxon>Bacteria</taxon>
        <taxon>Bacillati</taxon>
        <taxon>Actinomycetota</taxon>
        <taxon>Actinomycetes</taxon>
        <taxon>Kitasatosporales</taxon>
        <taxon>Streptomycetaceae</taxon>
        <taxon>Streptomyces</taxon>
    </lineage>
</organism>
<evidence type="ECO:0000313" key="3">
    <source>
        <dbReference type="Proteomes" id="UP001321542"/>
    </source>
</evidence>
<reference evidence="2 3" key="1">
    <citation type="journal article" date="2010" name="ChemBioChem">
        <title>Cloning and characterization of the biosynthetic gene cluster of 16-membered macrolide antibiotic FD-891: involvement of a dual functional cytochrome P450 monooxygenase catalyzing epoxidation and hydroxylation.</title>
        <authorList>
            <person name="Kudo F."/>
            <person name="Motegi A."/>
            <person name="Mizoue K."/>
            <person name="Eguchi T."/>
        </authorList>
    </citation>
    <scope>NUCLEOTIDE SEQUENCE [LARGE SCALE GENOMIC DNA]</scope>
    <source>
        <strain evidence="2 3">A-8890</strain>
    </source>
</reference>
<keyword evidence="3" id="KW-1185">Reference proteome</keyword>
<evidence type="ECO:0000313" key="2">
    <source>
        <dbReference type="EMBL" id="BBC30485.1"/>
    </source>
</evidence>
<feature type="region of interest" description="Disordered" evidence="1">
    <location>
        <begin position="61"/>
        <end position="106"/>
    </location>
</feature>
<dbReference type="EMBL" id="AP018448">
    <property type="protein sequence ID" value="BBC30485.1"/>
    <property type="molecule type" value="Genomic_DNA"/>
</dbReference>
<sequence>MTAVRVARVALTKLVRRQELRRWSAVGFGVVLSHRKASDAEATERQGCPCLSPISVRGPVRGATAARGRDRPAQALIFRREHDRRQNAQEESGALSQGETVENTQA</sequence>
<gene>
    <name evidence="2" type="ORF">SGFS_017790</name>
</gene>
<reference evidence="2 3" key="2">
    <citation type="journal article" date="2023" name="ChemBioChem">
        <title>Acyltransferase Domain Exchange between Two Independent Type I Polyketide Synthases in the Same Producer Strain of Macrolide Antibiotics.</title>
        <authorList>
            <person name="Kudo F."/>
            <person name="Kishikawa K."/>
            <person name="Tsuboi K."/>
            <person name="Kido T."/>
            <person name="Usui T."/>
            <person name="Hashimoto J."/>
            <person name="Shin-Ya K."/>
            <person name="Miyanaga A."/>
            <person name="Eguchi T."/>
        </authorList>
    </citation>
    <scope>NUCLEOTIDE SEQUENCE [LARGE SCALE GENOMIC DNA]</scope>
    <source>
        <strain evidence="2 3">A-8890</strain>
    </source>
</reference>
<name>A0ABM7F1H1_9ACTN</name>
<dbReference type="Proteomes" id="UP001321542">
    <property type="component" value="Chromosome"/>
</dbReference>
<evidence type="ECO:0000256" key="1">
    <source>
        <dbReference type="SAM" id="MobiDB-lite"/>
    </source>
</evidence>